<protein>
    <submittedName>
        <fullName evidence="7">Enhancer of mRNA-decapping protein 4 WD40 repeat region domain-containing protein</fullName>
    </submittedName>
</protein>
<dbReference type="InterPro" id="IPR045152">
    <property type="entry name" value="EDC4-like"/>
</dbReference>
<proteinExistence type="predicted"/>
<dbReference type="GO" id="GO:0031087">
    <property type="term" value="P:deadenylation-independent decapping of nuclear-transcribed mRNA"/>
    <property type="evidence" value="ECO:0007669"/>
    <property type="project" value="InterPro"/>
</dbReference>
<dbReference type="AlphaFoldDB" id="A0A915HI51"/>
<evidence type="ECO:0000313" key="6">
    <source>
        <dbReference type="Proteomes" id="UP000887565"/>
    </source>
</evidence>
<dbReference type="GO" id="GO:0000932">
    <property type="term" value="C:P-body"/>
    <property type="evidence" value="ECO:0007669"/>
    <property type="project" value="TreeGrafter"/>
</dbReference>
<dbReference type="WBParaSite" id="nRc.2.0.1.t01687-RA">
    <property type="protein sequence ID" value="nRc.2.0.1.t01687-RA"/>
    <property type="gene ID" value="nRc.2.0.1.g01687"/>
</dbReference>
<dbReference type="Pfam" id="PF16529">
    <property type="entry name" value="Ge1_WD40"/>
    <property type="match status" value="1"/>
</dbReference>
<evidence type="ECO:0000256" key="3">
    <source>
        <dbReference type="ARBA" id="ARBA00022574"/>
    </source>
</evidence>
<keyword evidence="4" id="KW-0677">Repeat</keyword>
<name>A0A915HI51_ROMCU</name>
<dbReference type="Proteomes" id="UP000887565">
    <property type="component" value="Unplaced"/>
</dbReference>
<dbReference type="InterPro" id="IPR032401">
    <property type="entry name" value="EDC4_WD40"/>
</dbReference>
<evidence type="ECO:0000259" key="5">
    <source>
        <dbReference type="Pfam" id="PF16529"/>
    </source>
</evidence>
<sequence>MTFKFNVHSTGIDFYNATFMDTQDIYLEPNQDGASYALNSTHIEIKTCQKYETLLDSSKVKSTKLVDYGWEIKAYKGNLIAVHRDGDFLAYILHSTNRSGCAVRIFHRLTKYRALIKNFEGQATDLAWAFTSKPLYLGIMDEGGNLFVHNIAVENDEIKT</sequence>
<evidence type="ECO:0000256" key="1">
    <source>
        <dbReference type="ARBA" id="ARBA00004496"/>
    </source>
</evidence>
<dbReference type="PANTHER" id="PTHR15598">
    <property type="entry name" value="ENHANCER OF MRNA-DECAPPING PROTEIN 4"/>
    <property type="match status" value="1"/>
</dbReference>
<comment type="subcellular location">
    <subcellularLocation>
        <location evidence="1">Cytoplasm</location>
    </subcellularLocation>
</comment>
<keyword evidence="6" id="KW-1185">Reference proteome</keyword>
<keyword evidence="3" id="KW-0853">WD repeat</keyword>
<keyword evidence="2" id="KW-0963">Cytoplasm</keyword>
<evidence type="ECO:0000256" key="4">
    <source>
        <dbReference type="ARBA" id="ARBA00022737"/>
    </source>
</evidence>
<reference evidence="7" key="1">
    <citation type="submission" date="2022-11" db="UniProtKB">
        <authorList>
            <consortium name="WormBaseParasite"/>
        </authorList>
    </citation>
    <scope>IDENTIFICATION</scope>
</reference>
<evidence type="ECO:0000313" key="7">
    <source>
        <dbReference type="WBParaSite" id="nRc.2.0.1.t01687-RA"/>
    </source>
</evidence>
<accession>A0A915HI51</accession>
<dbReference type="PANTHER" id="PTHR15598:SF5">
    <property type="entry name" value="ENHANCER OF MRNA-DECAPPING PROTEIN 4"/>
    <property type="match status" value="1"/>
</dbReference>
<organism evidence="6 7">
    <name type="scientific">Romanomermis culicivorax</name>
    <name type="common">Nematode worm</name>
    <dbReference type="NCBI Taxonomy" id="13658"/>
    <lineage>
        <taxon>Eukaryota</taxon>
        <taxon>Metazoa</taxon>
        <taxon>Ecdysozoa</taxon>
        <taxon>Nematoda</taxon>
        <taxon>Enoplea</taxon>
        <taxon>Dorylaimia</taxon>
        <taxon>Mermithida</taxon>
        <taxon>Mermithoidea</taxon>
        <taxon>Mermithidae</taxon>
        <taxon>Romanomermis</taxon>
    </lineage>
</organism>
<evidence type="ECO:0000256" key="2">
    <source>
        <dbReference type="ARBA" id="ARBA00022490"/>
    </source>
</evidence>
<feature type="domain" description="Enhancer of mRNA-decapping protein 4 WD40 repeat region" evidence="5">
    <location>
        <begin position="57"/>
        <end position="159"/>
    </location>
</feature>